<gene>
    <name evidence="1" type="ORF">AOZ06_38410</name>
</gene>
<accession>A0A0N9IBA6</accession>
<dbReference type="AlphaFoldDB" id="A0A0N9IBA6"/>
<evidence type="ECO:0000313" key="1">
    <source>
        <dbReference type="EMBL" id="ALG11963.1"/>
    </source>
</evidence>
<evidence type="ECO:0000313" key="2">
    <source>
        <dbReference type="Proteomes" id="UP000063699"/>
    </source>
</evidence>
<sequence length="204" mass="22549">MRFLRRRASDPSAGVVPRECPDCGSPKLVKEKHPFTAIHLVEDDRSVSCRYNRIQVVCKRCRFLVNDDLNGDAAQAYARLTAQVGGSQVDLTAEVAGAVRVAGRLPALPDAERQRDYDLVRKVWGCAGMHPVPADELADAMARIIRGYFAEGAFRVKVETLDEPVLMLSFATATGFRPVRLTRGQDGDFFVYGQIQLTRVLGVI</sequence>
<dbReference type="RefSeq" id="WP_054293859.1">
    <property type="nucleotide sequence ID" value="NZ_CP012752.1"/>
</dbReference>
<proteinExistence type="predicted"/>
<dbReference type="KEGG" id="kphy:AOZ06_38410"/>
<dbReference type="EMBL" id="CP012752">
    <property type="protein sequence ID" value="ALG11963.1"/>
    <property type="molecule type" value="Genomic_DNA"/>
</dbReference>
<name>A0A0N9IBA6_9PSEU</name>
<keyword evidence="2" id="KW-1185">Reference proteome</keyword>
<dbReference type="STRING" id="860235.AOZ06_38410"/>
<protein>
    <submittedName>
        <fullName evidence="1">Uncharacterized protein</fullName>
    </submittedName>
</protein>
<reference evidence="1 2" key="1">
    <citation type="submission" date="2015-07" db="EMBL/GenBank/DDBJ databases">
        <title>Genome sequencing of Kibdelosporangium phytohabitans.</title>
        <authorList>
            <person name="Qin S."/>
            <person name="Xing K."/>
        </authorList>
    </citation>
    <scope>NUCLEOTIDE SEQUENCE [LARGE SCALE GENOMIC DNA]</scope>
    <source>
        <strain evidence="1 2">KLBMP1111</strain>
    </source>
</reference>
<dbReference type="Proteomes" id="UP000063699">
    <property type="component" value="Chromosome"/>
</dbReference>
<dbReference type="OrthoDB" id="9825531at2"/>
<organism evidence="1 2">
    <name type="scientific">Kibdelosporangium phytohabitans</name>
    <dbReference type="NCBI Taxonomy" id="860235"/>
    <lineage>
        <taxon>Bacteria</taxon>
        <taxon>Bacillati</taxon>
        <taxon>Actinomycetota</taxon>
        <taxon>Actinomycetes</taxon>
        <taxon>Pseudonocardiales</taxon>
        <taxon>Pseudonocardiaceae</taxon>
        <taxon>Kibdelosporangium</taxon>
    </lineage>
</organism>